<sequence length="84" mass="8702">MSTIRKAFNTIKNTDYAAAGQIKVTDLVDGAIAVGPRGQYVQESDSLGLIINGHVAAGPDDDPTDADLRAAVAALLGYDPETTV</sequence>
<reference evidence="1" key="1">
    <citation type="journal article" date="2021" name="Proc. Natl. Acad. Sci. U.S.A.">
        <title>A Catalog of Tens of Thousands of Viruses from Human Metagenomes Reveals Hidden Associations with Chronic Diseases.</title>
        <authorList>
            <person name="Tisza M.J."/>
            <person name="Buck C.B."/>
        </authorList>
    </citation>
    <scope>NUCLEOTIDE SEQUENCE</scope>
    <source>
        <strain evidence="1">Ctksc2</strain>
    </source>
</reference>
<dbReference type="EMBL" id="BK016127">
    <property type="protein sequence ID" value="DAF97218.1"/>
    <property type="molecule type" value="Genomic_DNA"/>
</dbReference>
<organism evidence="1">
    <name type="scientific">Siphoviridae sp. ctksc2</name>
    <dbReference type="NCBI Taxonomy" id="2825645"/>
    <lineage>
        <taxon>Viruses</taxon>
        <taxon>Duplodnaviria</taxon>
        <taxon>Heunggongvirae</taxon>
        <taxon>Uroviricota</taxon>
        <taxon>Caudoviricetes</taxon>
    </lineage>
</organism>
<protein>
    <submittedName>
        <fullName evidence="1">Uncharacterized protein</fullName>
    </submittedName>
</protein>
<evidence type="ECO:0000313" key="1">
    <source>
        <dbReference type="EMBL" id="DAF97218.1"/>
    </source>
</evidence>
<proteinExistence type="predicted"/>
<name>A0A8S5US39_9CAUD</name>
<accession>A0A8S5US39</accession>